<dbReference type="Proteomes" id="UP000238007">
    <property type="component" value="Unassembled WGS sequence"/>
</dbReference>
<dbReference type="Gene3D" id="3.40.190.10">
    <property type="entry name" value="Periplasmic binding protein-like II"/>
    <property type="match status" value="2"/>
</dbReference>
<dbReference type="Pfam" id="PF01547">
    <property type="entry name" value="SBP_bac_1"/>
    <property type="match status" value="1"/>
</dbReference>
<dbReference type="EMBL" id="PVTP01000005">
    <property type="protein sequence ID" value="PRY77698.1"/>
    <property type="molecule type" value="Genomic_DNA"/>
</dbReference>
<proteinExistence type="inferred from homology"/>
<gene>
    <name evidence="4" type="ORF">CLV80_105182</name>
</gene>
<keyword evidence="3" id="KW-0732">Signal</keyword>
<feature type="chain" id="PRO_5015728333" evidence="3">
    <location>
        <begin position="24"/>
        <end position="421"/>
    </location>
</feature>
<dbReference type="RefSeq" id="WP_243394487.1">
    <property type="nucleotide sequence ID" value="NZ_PVTP01000005.1"/>
</dbReference>
<dbReference type="InterPro" id="IPR006059">
    <property type="entry name" value="SBP"/>
</dbReference>
<sequence>MTHMKTLLGVALTSTILAGSATADELRMSWWGGDSRHAATQAALEVCGAKHGHTISPEFTGWSGHFEKVVTQVAGGTEADIMQINWPWLPILSADGTGFADMNQLSDTIDLSSWDAAQIEAGTMNGALNGLSVSTTGRLFVFNKNSFEAAGLAIPTTWAELMAAGPVFRDTLGEDFYPFEAAGLDAALIITLYGTQKTGKPLIDPATNTVLWTKEELVDAIEMYQAMVDEHVIEAWRDRAAAGNVALHENPRWSRGEIAGTYQWDSTYFKISDPLDEGQEVIYTGILSQDGQQTEGIYRKSSMVFSISANSDHQEAAAEVLNCLLNEPEGVAAMGTARGVPSSSAAKALLSDAGAIAPEQSAAQQLVLDAEGPAIHPFMEHPDVRSAMSDNLELFAYGEIDAETAADDMLYGINEALEDIK</sequence>
<evidence type="ECO:0000313" key="4">
    <source>
        <dbReference type="EMBL" id="PRY77698.1"/>
    </source>
</evidence>
<evidence type="ECO:0000313" key="5">
    <source>
        <dbReference type="Proteomes" id="UP000238007"/>
    </source>
</evidence>
<dbReference type="PANTHER" id="PTHR43649:SF11">
    <property type="entry name" value="ABC TRANSPORTER SUBSTRATE-BINDING PROTEIN YESO-RELATED"/>
    <property type="match status" value="1"/>
</dbReference>
<organism evidence="4 5">
    <name type="scientific">Yoonia maritima</name>
    <dbReference type="NCBI Taxonomy" id="1435347"/>
    <lineage>
        <taxon>Bacteria</taxon>
        <taxon>Pseudomonadati</taxon>
        <taxon>Pseudomonadota</taxon>
        <taxon>Alphaproteobacteria</taxon>
        <taxon>Rhodobacterales</taxon>
        <taxon>Paracoccaceae</taxon>
        <taxon>Yoonia</taxon>
    </lineage>
</organism>
<accession>A0A2T0VZA4</accession>
<name>A0A2T0VZA4_9RHOB</name>
<dbReference type="SUPFAM" id="SSF53850">
    <property type="entry name" value="Periplasmic binding protein-like II"/>
    <property type="match status" value="1"/>
</dbReference>
<comment type="subcellular location">
    <subcellularLocation>
        <location evidence="1">Periplasm</location>
    </subcellularLocation>
</comment>
<keyword evidence="5" id="KW-1185">Reference proteome</keyword>
<dbReference type="GO" id="GO:0042597">
    <property type="term" value="C:periplasmic space"/>
    <property type="evidence" value="ECO:0007669"/>
    <property type="project" value="UniProtKB-SubCell"/>
</dbReference>
<protein>
    <submittedName>
        <fullName evidence="4">Oligogalacturonide transport system substrate-binding protein</fullName>
    </submittedName>
</protein>
<comment type="caution">
    <text evidence="4">The sequence shown here is derived from an EMBL/GenBank/DDBJ whole genome shotgun (WGS) entry which is preliminary data.</text>
</comment>
<comment type="similarity">
    <text evidence="2">Belongs to the bacterial solute-binding protein 1 family.</text>
</comment>
<feature type="signal peptide" evidence="3">
    <location>
        <begin position="1"/>
        <end position="23"/>
    </location>
</feature>
<evidence type="ECO:0000256" key="1">
    <source>
        <dbReference type="ARBA" id="ARBA00004418"/>
    </source>
</evidence>
<dbReference type="InterPro" id="IPR050490">
    <property type="entry name" value="Bact_solute-bd_prot1"/>
</dbReference>
<evidence type="ECO:0000256" key="3">
    <source>
        <dbReference type="SAM" id="SignalP"/>
    </source>
</evidence>
<dbReference type="PANTHER" id="PTHR43649">
    <property type="entry name" value="ARABINOSE-BINDING PROTEIN-RELATED"/>
    <property type="match status" value="1"/>
</dbReference>
<dbReference type="AlphaFoldDB" id="A0A2T0VZA4"/>
<evidence type="ECO:0000256" key="2">
    <source>
        <dbReference type="ARBA" id="ARBA00008520"/>
    </source>
</evidence>
<reference evidence="4 5" key="1">
    <citation type="submission" date="2018-03" db="EMBL/GenBank/DDBJ databases">
        <title>Genomic Encyclopedia of Archaeal and Bacterial Type Strains, Phase II (KMG-II): from individual species to whole genera.</title>
        <authorList>
            <person name="Goeker M."/>
        </authorList>
    </citation>
    <scope>NUCLEOTIDE SEQUENCE [LARGE SCALE GENOMIC DNA]</scope>
    <source>
        <strain evidence="4 5">DSM 101533</strain>
    </source>
</reference>